<reference evidence="2 3" key="1">
    <citation type="journal article" date="2013" name="Curr. Biol.">
        <title>The Genome of the Foraminiferan Reticulomyxa filosa.</title>
        <authorList>
            <person name="Glockner G."/>
            <person name="Hulsmann N."/>
            <person name="Schleicher M."/>
            <person name="Noegel A.A."/>
            <person name="Eichinger L."/>
            <person name="Gallinger C."/>
            <person name="Pawlowski J."/>
            <person name="Sierra R."/>
            <person name="Euteneuer U."/>
            <person name="Pillet L."/>
            <person name="Moustafa A."/>
            <person name="Platzer M."/>
            <person name="Groth M."/>
            <person name="Szafranski K."/>
            <person name="Schliwa M."/>
        </authorList>
    </citation>
    <scope>NUCLEOTIDE SEQUENCE [LARGE SCALE GENOMIC DNA]</scope>
</reference>
<protein>
    <submittedName>
        <fullName evidence="2">Uncharacterized protein</fullName>
    </submittedName>
</protein>
<proteinExistence type="predicted"/>
<dbReference type="AlphaFoldDB" id="X6N711"/>
<keyword evidence="3" id="KW-1185">Reference proteome</keyword>
<sequence>MKTQVGEYLSFEAIVNLLWVYANIDNQTWHDKVIENLLQGLSYHLTSKKELVRLKLYERHYAPLTYKLLDSVSLLESNLKVLSANTDISKELSPQLLGLLMYHLKKNFLQVSGYQQQILLRSLCILQKKTTLRQGKIEPVSWEKRSNAHDNKEIKEPTQTKKATSSKQAKQLDNENPVFSALSSEKDNYLNQVWYYLYRYDRVGDGFKMVGKYHHLPMTHPVMREKMQEYDHKSIHVSNQQIVERIEEANVKSTYPKKDILYNSYLASNLFNALDHMSKGSTHIPPHSEKKMEKVFIKYLSPEEKKQILYRFMCDAVLEKSDASGKTLGLVFCDDNRTNHIKRKTYYQSLENMLGGKIHSFVDDF</sequence>
<dbReference type="Proteomes" id="UP000023152">
    <property type="component" value="Unassembled WGS sequence"/>
</dbReference>
<evidence type="ECO:0000313" key="2">
    <source>
        <dbReference type="EMBL" id="ETO21534.1"/>
    </source>
</evidence>
<feature type="compositionally biased region" description="Basic and acidic residues" evidence="1">
    <location>
        <begin position="142"/>
        <end position="159"/>
    </location>
</feature>
<evidence type="ECO:0000256" key="1">
    <source>
        <dbReference type="SAM" id="MobiDB-lite"/>
    </source>
</evidence>
<organism evidence="2 3">
    <name type="scientific">Reticulomyxa filosa</name>
    <dbReference type="NCBI Taxonomy" id="46433"/>
    <lineage>
        <taxon>Eukaryota</taxon>
        <taxon>Sar</taxon>
        <taxon>Rhizaria</taxon>
        <taxon>Retaria</taxon>
        <taxon>Foraminifera</taxon>
        <taxon>Monothalamids</taxon>
        <taxon>Reticulomyxidae</taxon>
        <taxon>Reticulomyxa</taxon>
    </lineage>
</organism>
<accession>X6N711</accession>
<name>X6N711_RETFI</name>
<gene>
    <name evidence="2" type="ORF">RFI_15667</name>
</gene>
<comment type="caution">
    <text evidence="2">The sequence shown here is derived from an EMBL/GenBank/DDBJ whole genome shotgun (WGS) entry which is preliminary data.</text>
</comment>
<feature type="region of interest" description="Disordered" evidence="1">
    <location>
        <begin position="142"/>
        <end position="172"/>
    </location>
</feature>
<evidence type="ECO:0000313" key="3">
    <source>
        <dbReference type="Proteomes" id="UP000023152"/>
    </source>
</evidence>
<feature type="compositionally biased region" description="Polar residues" evidence="1">
    <location>
        <begin position="160"/>
        <end position="171"/>
    </location>
</feature>
<dbReference type="EMBL" id="ASPP01011530">
    <property type="protein sequence ID" value="ETO21534.1"/>
    <property type="molecule type" value="Genomic_DNA"/>
</dbReference>